<feature type="region of interest" description="G3" evidence="7">
    <location>
        <begin position="61"/>
        <end position="64"/>
    </location>
</feature>
<dbReference type="NCBIfam" id="TIGR00231">
    <property type="entry name" value="small_GTP"/>
    <property type="match status" value="1"/>
</dbReference>
<gene>
    <name evidence="6 11" type="primary">era</name>
    <name evidence="11" type="ORF">ESOMN_v1c04090</name>
</gene>
<dbReference type="InterPro" id="IPR030388">
    <property type="entry name" value="G_ERA_dom"/>
</dbReference>
<evidence type="ECO:0000256" key="5">
    <source>
        <dbReference type="ARBA" id="ARBA00023134"/>
    </source>
</evidence>
<keyword evidence="6" id="KW-1003">Cell membrane</keyword>
<dbReference type="PROSITE" id="PS50823">
    <property type="entry name" value="KH_TYPE_2"/>
    <property type="match status" value="1"/>
</dbReference>
<keyword evidence="5 6" id="KW-0342">GTP-binding</keyword>
<dbReference type="PANTHER" id="PTHR42698">
    <property type="entry name" value="GTPASE ERA"/>
    <property type="match status" value="1"/>
</dbReference>
<organism evidence="11 12">
    <name type="scientific">Williamsoniiplasma somnilux</name>
    <dbReference type="NCBI Taxonomy" id="215578"/>
    <lineage>
        <taxon>Bacteria</taxon>
        <taxon>Bacillati</taxon>
        <taxon>Mycoplasmatota</taxon>
        <taxon>Mollicutes</taxon>
        <taxon>Entomoplasmatales</taxon>
        <taxon>Williamsoniiplasma</taxon>
    </lineage>
</organism>
<dbReference type="GO" id="GO:0043024">
    <property type="term" value="F:ribosomal small subunit binding"/>
    <property type="evidence" value="ECO:0007669"/>
    <property type="project" value="TreeGrafter"/>
</dbReference>
<dbReference type="InterPro" id="IPR004044">
    <property type="entry name" value="KH_dom_type_2"/>
</dbReference>
<evidence type="ECO:0000256" key="3">
    <source>
        <dbReference type="ARBA" id="ARBA00022741"/>
    </source>
</evidence>
<feature type="binding site" evidence="6">
    <location>
        <begin position="13"/>
        <end position="20"/>
    </location>
    <ligand>
        <name>GTP</name>
        <dbReference type="ChEBI" id="CHEBI:37565"/>
    </ligand>
</feature>
<keyword evidence="6" id="KW-0690">Ribosome biogenesis</keyword>
<feature type="region of interest" description="G2" evidence="7">
    <location>
        <begin position="39"/>
        <end position="43"/>
    </location>
</feature>
<keyword evidence="6" id="KW-0699">rRNA-binding</keyword>
<dbReference type="GO" id="GO:0005886">
    <property type="term" value="C:plasma membrane"/>
    <property type="evidence" value="ECO:0007669"/>
    <property type="project" value="UniProtKB-SubCell"/>
</dbReference>
<feature type="binding site" evidence="6">
    <location>
        <begin position="123"/>
        <end position="126"/>
    </location>
    <ligand>
        <name>GTP</name>
        <dbReference type="ChEBI" id="CHEBI:37565"/>
    </ligand>
</feature>
<dbReference type="CDD" id="cd22534">
    <property type="entry name" value="KH-II_Era"/>
    <property type="match status" value="1"/>
</dbReference>
<dbReference type="GO" id="GO:0005525">
    <property type="term" value="F:GTP binding"/>
    <property type="evidence" value="ECO:0007669"/>
    <property type="project" value="UniProtKB-UniRule"/>
</dbReference>
<dbReference type="InterPro" id="IPR006073">
    <property type="entry name" value="GTP-bd"/>
</dbReference>
<keyword evidence="6" id="KW-0963">Cytoplasm</keyword>
<keyword evidence="6" id="KW-0472">Membrane</keyword>
<dbReference type="GO" id="GO:0000028">
    <property type="term" value="P:ribosomal small subunit assembly"/>
    <property type="evidence" value="ECO:0007669"/>
    <property type="project" value="TreeGrafter"/>
</dbReference>
<dbReference type="Pfam" id="PF07650">
    <property type="entry name" value="KH_2"/>
    <property type="match status" value="1"/>
</dbReference>
<comment type="similarity">
    <text evidence="1 6 7 8">Belongs to the TRAFAC class TrmE-Era-EngA-EngB-Septin-like GTPase superfamily. Era GTPase family.</text>
</comment>
<evidence type="ECO:0000256" key="2">
    <source>
        <dbReference type="ARBA" id="ARBA00020484"/>
    </source>
</evidence>
<proteinExistence type="inferred from homology"/>
<accession>A0A2K8P1A8</accession>
<protein>
    <recommendedName>
        <fullName evidence="2 6">GTPase Era</fullName>
    </recommendedName>
</protein>
<keyword evidence="3 6" id="KW-0547">Nucleotide-binding</keyword>
<evidence type="ECO:0000313" key="12">
    <source>
        <dbReference type="Proteomes" id="UP000232230"/>
    </source>
</evidence>
<dbReference type="Gene3D" id="3.30.300.20">
    <property type="match status" value="1"/>
</dbReference>
<dbReference type="PRINTS" id="PR00326">
    <property type="entry name" value="GTP1OBG"/>
</dbReference>
<dbReference type="FunFam" id="3.40.50.300:FF:000094">
    <property type="entry name" value="GTPase Era"/>
    <property type="match status" value="1"/>
</dbReference>
<dbReference type="InterPro" id="IPR027417">
    <property type="entry name" value="P-loop_NTPase"/>
</dbReference>
<feature type="domain" description="KH type-2" evidence="9">
    <location>
        <begin position="194"/>
        <end position="282"/>
    </location>
</feature>
<dbReference type="Proteomes" id="UP000232230">
    <property type="component" value="Chromosome"/>
</dbReference>
<comment type="function">
    <text evidence="6">An essential GTPase that binds both GDP and GTP, with rapid nucleotide exchange. Plays a role in 16S rRNA processing and 30S ribosomal subunit biogenesis and possibly also in cell cycle regulation and energy metabolism.</text>
</comment>
<evidence type="ECO:0000256" key="8">
    <source>
        <dbReference type="RuleBase" id="RU003761"/>
    </source>
</evidence>
<feature type="region of interest" description="G5" evidence="7">
    <location>
        <begin position="153"/>
        <end position="155"/>
    </location>
</feature>
<dbReference type="CDD" id="cd04163">
    <property type="entry name" value="Era"/>
    <property type="match status" value="1"/>
</dbReference>
<evidence type="ECO:0000313" key="11">
    <source>
        <dbReference type="EMBL" id="ATZ18791.1"/>
    </source>
</evidence>
<dbReference type="RefSeq" id="WP_024863314.1">
    <property type="nucleotide sequence ID" value="NZ_CP024965.1"/>
</dbReference>
<dbReference type="Pfam" id="PF01926">
    <property type="entry name" value="MMR_HSR1"/>
    <property type="match status" value="1"/>
</dbReference>
<feature type="region of interest" description="G1" evidence="7">
    <location>
        <begin position="13"/>
        <end position="20"/>
    </location>
</feature>
<keyword evidence="4 6" id="KW-0694">RNA-binding</keyword>
<dbReference type="InterPro" id="IPR005225">
    <property type="entry name" value="Small_GTP-bd"/>
</dbReference>
<keyword evidence="12" id="KW-1185">Reference proteome</keyword>
<feature type="region of interest" description="G4" evidence="7">
    <location>
        <begin position="123"/>
        <end position="126"/>
    </location>
</feature>
<dbReference type="PROSITE" id="PS51713">
    <property type="entry name" value="G_ERA"/>
    <property type="match status" value="1"/>
</dbReference>
<dbReference type="InterPro" id="IPR005662">
    <property type="entry name" value="GTPase_Era-like"/>
</dbReference>
<evidence type="ECO:0000256" key="1">
    <source>
        <dbReference type="ARBA" id="ARBA00007921"/>
    </source>
</evidence>
<dbReference type="KEGG" id="esx:ESOMN_v1c04090"/>
<dbReference type="AlphaFoldDB" id="A0A2K8P1A8"/>
<dbReference type="EMBL" id="CP024965">
    <property type="protein sequence ID" value="ATZ18791.1"/>
    <property type="molecule type" value="Genomic_DNA"/>
</dbReference>
<reference evidence="11 12" key="1">
    <citation type="submission" date="2017-11" db="EMBL/GenBank/DDBJ databases">
        <title>Genome sequence of Entomoplasma somnilux PYAN-1 (ATCC 49194).</title>
        <authorList>
            <person name="Lo W.-S."/>
            <person name="Gasparich G.E."/>
            <person name="Kuo C.-H."/>
        </authorList>
    </citation>
    <scope>NUCLEOTIDE SEQUENCE [LARGE SCALE GENOMIC DNA]</scope>
    <source>
        <strain evidence="11 12">PYAN-1</strain>
    </source>
</reference>
<dbReference type="GO" id="GO:0070181">
    <property type="term" value="F:small ribosomal subunit rRNA binding"/>
    <property type="evidence" value="ECO:0007669"/>
    <property type="project" value="UniProtKB-UniRule"/>
</dbReference>
<evidence type="ECO:0000256" key="4">
    <source>
        <dbReference type="ARBA" id="ARBA00022884"/>
    </source>
</evidence>
<evidence type="ECO:0000256" key="7">
    <source>
        <dbReference type="PROSITE-ProRule" id="PRU01050"/>
    </source>
</evidence>
<dbReference type="NCBIfam" id="TIGR00436">
    <property type="entry name" value="era"/>
    <property type="match status" value="1"/>
</dbReference>
<name>A0A2K8P1A8_9MOLU</name>
<dbReference type="InterPro" id="IPR009019">
    <property type="entry name" value="KH_sf_prok-type"/>
</dbReference>
<feature type="binding site" evidence="6">
    <location>
        <begin position="61"/>
        <end position="65"/>
    </location>
    <ligand>
        <name>GTP</name>
        <dbReference type="ChEBI" id="CHEBI:37565"/>
    </ligand>
</feature>
<comment type="subunit">
    <text evidence="6">Monomer.</text>
</comment>
<dbReference type="InterPro" id="IPR015946">
    <property type="entry name" value="KH_dom-like_a/b"/>
</dbReference>
<evidence type="ECO:0000259" key="9">
    <source>
        <dbReference type="PROSITE" id="PS50823"/>
    </source>
</evidence>
<evidence type="ECO:0000256" key="6">
    <source>
        <dbReference type="HAMAP-Rule" id="MF_00367"/>
    </source>
</evidence>
<dbReference type="GO" id="GO:0005829">
    <property type="term" value="C:cytosol"/>
    <property type="evidence" value="ECO:0007669"/>
    <property type="project" value="TreeGrafter"/>
</dbReference>
<dbReference type="SUPFAM" id="SSF54814">
    <property type="entry name" value="Prokaryotic type KH domain (KH-domain type II)"/>
    <property type="match status" value="1"/>
</dbReference>
<dbReference type="SUPFAM" id="SSF52540">
    <property type="entry name" value="P-loop containing nucleoside triphosphate hydrolases"/>
    <property type="match status" value="1"/>
</dbReference>
<dbReference type="GO" id="GO:0003924">
    <property type="term" value="F:GTPase activity"/>
    <property type="evidence" value="ECO:0007669"/>
    <property type="project" value="UniProtKB-UniRule"/>
</dbReference>
<sequence>MANFKSGFVSIVGRPNVGKSTLLNKIMGHKISIVTSKAQTTRNNIKGILNKKDAYQIIFIDTPGVHNPKNDLDKVMNASALKSIKDVDLVLFLVPADEPIGKNDNFLLNELEKRDVPKILVITKADNVKKDKLLEKVIEWKSLSSNFKDVVITSSVENINIEKLKEIILDKLPESEHPYYPYETITDQPNRFLIREIIRENILLKTGQEIPHSVAILIDDLDDEENILNISASIIVERKSQKGIIIGKAGNKIKDIKYKSKKELQEIFGKKVNLEVFVKVQENWRNSPSLIKKLGYDKDKY</sequence>
<dbReference type="HAMAP" id="MF_00367">
    <property type="entry name" value="GTPase_Era"/>
    <property type="match status" value="1"/>
</dbReference>
<feature type="domain" description="Era-type G" evidence="10">
    <location>
        <begin position="5"/>
        <end position="174"/>
    </location>
</feature>
<dbReference type="NCBIfam" id="NF000908">
    <property type="entry name" value="PRK00089.1"/>
    <property type="match status" value="1"/>
</dbReference>
<comment type="subcellular location">
    <subcellularLocation>
        <location evidence="6">Cytoplasm</location>
    </subcellularLocation>
    <subcellularLocation>
        <location evidence="6">Cell membrane</location>
        <topology evidence="6">Peripheral membrane protein</topology>
    </subcellularLocation>
</comment>
<evidence type="ECO:0000259" key="10">
    <source>
        <dbReference type="PROSITE" id="PS51713"/>
    </source>
</evidence>
<dbReference type="Gene3D" id="3.40.50.300">
    <property type="entry name" value="P-loop containing nucleotide triphosphate hydrolases"/>
    <property type="match status" value="1"/>
</dbReference>
<dbReference type="PANTHER" id="PTHR42698:SF1">
    <property type="entry name" value="GTPASE ERA, MITOCHONDRIAL"/>
    <property type="match status" value="1"/>
</dbReference>